<dbReference type="GO" id="GO:0004519">
    <property type="term" value="F:endonuclease activity"/>
    <property type="evidence" value="ECO:0007669"/>
    <property type="project" value="UniProtKB-KW"/>
</dbReference>
<protein>
    <submittedName>
        <fullName evidence="2">Uma2 family endonuclease</fullName>
    </submittedName>
</protein>
<evidence type="ECO:0000313" key="2">
    <source>
        <dbReference type="EMBL" id="MFC5026975.1"/>
    </source>
</evidence>
<dbReference type="InterPro" id="IPR008538">
    <property type="entry name" value="Uma2"/>
</dbReference>
<feature type="domain" description="Putative restriction endonuclease" evidence="1">
    <location>
        <begin position="21"/>
        <end position="168"/>
    </location>
</feature>
<reference evidence="3" key="1">
    <citation type="journal article" date="2019" name="Int. J. Syst. Evol. Microbiol.">
        <title>The Global Catalogue of Microorganisms (GCM) 10K type strain sequencing project: providing services to taxonomists for standard genome sequencing and annotation.</title>
        <authorList>
            <consortium name="The Broad Institute Genomics Platform"/>
            <consortium name="The Broad Institute Genome Sequencing Center for Infectious Disease"/>
            <person name="Wu L."/>
            <person name="Ma J."/>
        </authorList>
    </citation>
    <scope>NUCLEOTIDE SEQUENCE [LARGE SCALE GENOMIC DNA]</scope>
    <source>
        <strain evidence="3">CGMCC 4.1648</strain>
    </source>
</reference>
<dbReference type="InterPro" id="IPR011335">
    <property type="entry name" value="Restrct_endonuc-II-like"/>
</dbReference>
<keyword evidence="2" id="KW-0378">Hydrolase</keyword>
<evidence type="ECO:0000259" key="1">
    <source>
        <dbReference type="Pfam" id="PF05685"/>
    </source>
</evidence>
<keyword evidence="2" id="KW-0540">Nuclease</keyword>
<dbReference type="RefSeq" id="WP_345691459.1">
    <property type="nucleotide sequence ID" value="NZ_BAABIT010000001.1"/>
</dbReference>
<dbReference type="SUPFAM" id="SSF52980">
    <property type="entry name" value="Restriction endonuclease-like"/>
    <property type="match status" value="1"/>
</dbReference>
<dbReference type="Proteomes" id="UP001595829">
    <property type="component" value="Unassembled WGS sequence"/>
</dbReference>
<dbReference type="CDD" id="cd06260">
    <property type="entry name" value="DUF820-like"/>
    <property type="match status" value="1"/>
</dbReference>
<evidence type="ECO:0000313" key="3">
    <source>
        <dbReference type="Proteomes" id="UP001595829"/>
    </source>
</evidence>
<dbReference type="Gene3D" id="3.90.1570.10">
    <property type="entry name" value="tt1808, chain A"/>
    <property type="match status" value="1"/>
</dbReference>
<name>A0ABV9XRF3_9ACTN</name>
<comment type="caution">
    <text evidence="2">The sequence shown here is derived from an EMBL/GenBank/DDBJ whole genome shotgun (WGS) entry which is preliminary data.</text>
</comment>
<dbReference type="PANTHER" id="PTHR35400">
    <property type="entry name" value="SLR1083 PROTEIN"/>
    <property type="match status" value="1"/>
</dbReference>
<dbReference type="PANTHER" id="PTHR35400:SF3">
    <property type="entry name" value="SLL1072 PROTEIN"/>
    <property type="match status" value="1"/>
</dbReference>
<sequence>MTATPPEWLCPPRASGWEADDLDHIPNLPRHTELIDGALIFRVRPQRLWHARVIRRLAAALEDRAPAGRTVEAQMTVRLSTKSRPEPDVVAARVAYEPDRTCFLPEEVDLVVEVVSDESQERDRETKPFKYARAGIRYFWRVEEEHGLPVVHTYELDDTTRTYVATGIHRERVKAAVPYDLDIDLARLLR</sequence>
<accession>A0ABV9XRF3</accession>
<proteinExistence type="predicted"/>
<dbReference type="Pfam" id="PF05685">
    <property type="entry name" value="Uma2"/>
    <property type="match status" value="1"/>
</dbReference>
<keyword evidence="2" id="KW-0255">Endonuclease</keyword>
<dbReference type="EMBL" id="JBHSJD010000027">
    <property type="protein sequence ID" value="MFC5026975.1"/>
    <property type="molecule type" value="Genomic_DNA"/>
</dbReference>
<dbReference type="InterPro" id="IPR012296">
    <property type="entry name" value="Nuclease_put_TT1808"/>
</dbReference>
<keyword evidence="3" id="KW-1185">Reference proteome</keyword>
<gene>
    <name evidence="2" type="ORF">ACFPM3_33040</name>
</gene>
<organism evidence="2 3">
    <name type="scientific">Streptomyces coeruleoprunus</name>
    <dbReference type="NCBI Taxonomy" id="285563"/>
    <lineage>
        <taxon>Bacteria</taxon>
        <taxon>Bacillati</taxon>
        <taxon>Actinomycetota</taxon>
        <taxon>Actinomycetes</taxon>
        <taxon>Kitasatosporales</taxon>
        <taxon>Streptomycetaceae</taxon>
        <taxon>Streptomyces</taxon>
    </lineage>
</organism>